<evidence type="ECO:0000256" key="8">
    <source>
        <dbReference type="ARBA" id="ARBA00023065"/>
    </source>
</evidence>
<dbReference type="OrthoDB" id="263957at2759"/>
<evidence type="ECO:0000256" key="7">
    <source>
        <dbReference type="ARBA" id="ARBA00022989"/>
    </source>
</evidence>
<protein>
    <recommendedName>
        <fullName evidence="3">Molybdate-anion transporter</fullName>
    </recommendedName>
    <alternativeName>
        <fullName evidence="10">Major facilitator superfamily domain-containing protein 5</fullName>
    </alternativeName>
    <alternativeName>
        <fullName evidence="11">Molybdate transporter 2 homolog</fullName>
    </alternativeName>
</protein>
<evidence type="ECO:0000256" key="10">
    <source>
        <dbReference type="ARBA" id="ARBA00030646"/>
    </source>
</evidence>
<feature type="transmembrane region" description="Helical" evidence="12">
    <location>
        <begin position="251"/>
        <end position="273"/>
    </location>
</feature>
<evidence type="ECO:0000313" key="13">
    <source>
        <dbReference type="EMBL" id="EXX58335.1"/>
    </source>
</evidence>
<sequence>MSHFTLTFYFLSGLCALLTFLFKESKSESTSSDRGQSGKDYKNFRLNYLIVYLLVMTGDWLQGPYVYAIYKSYGFDLKQQAILFVTGFLSSGIFGTVVGSAADKYGRKKFCLLFALLYSTFCVIITSKNFYILLFGRILSGISTSLLFSVFESWMVSEHFSRGFHSSLLSETFSMATYGNGLVAIFSGLLANWLAEHFGITSPFLAAIGFFVLAALVITVTWKENYGDKDNSKETSSLTQALKVISGDSRVLAVGAVQSLFEASMYTFVFFWGPFLENYHKSEEGLPFGIIFASFMVSIMIGSLLYGNLCGSRNIPLSDIAQGTLLLAGVSLLFPLLYPNEYTLFFFFILFEVTCGLYFPTISTLRAKVVPENLRATVSNLFRVPLNACVVTLLVSDLTTSIQCLMCSVLLIVAFVWSFALEESDTSKKAAKIRKKLEKKNKLM</sequence>
<feature type="transmembrane region" description="Helical" evidence="12">
    <location>
        <begin position="285"/>
        <end position="308"/>
    </location>
</feature>
<dbReference type="Gene3D" id="1.20.1250.20">
    <property type="entry name" value="MFS general substrate transporter like domains"/>
    <property type="match status" value="1"/>
</dbReference>
<dbReference type="CDD" id="cd17487">
    <property type="entry name" value="MFS_MFSD5_like"/>
    <property type="match status" value="1"/>
</dbReference>
<feature type="transmembrane region" description="Helical" evidence="12">
    <location>
        <begin position="320"/>
        <end position="338"/>
    </location>
</feature>
<dbReference type="HOGENOM" id="CLU_034007_2_0_1"/>
<organism evidence="13 14">
    <name type="scientific">Rhizophagus irregularis (strain DAOM 197198w)</name>
    <name type="common">Glomus intraradices</name>
    <dbReference type="NCBI Taxonomy" id="1432141"/>
    <lineage>
        <taxon>Eukaryota</taxon>
        <taxon>Fungi</taxon>
        <taxon>Fungi incertae sedis</taxon>
        <taxon>Mucoromycota</taxon>
        <taxon>Glomeromycotina</taxon>
        <taxon>Glomeromycetes</taxon>
        <taxon>Glomerales</taxon>
        <taxon>Glomeraceae</taxon>
        <taxon>Rhizophagus</taxon>
    </lineage>
</organism>
<dbReference type="AlphaFoldDB" id="A0A015IVN1"/>
<evidence type="ECO:0000256" key="1">
    <source>
        <dbReference type="ARBA" id="ARBA00003019"/>
    </source>
</evidence>
<evidence type="ECO:0000256" key="11">
    <source>
        <dbReference type="ARBA" id="ARBA00032555"/>
    </source>
</evidence>
<dbReference type="STRING" id="1432141.A0A015IVN1"/>
<evidence type="ECO:0000256" key="4">
    <source>
        <dbReference type="ARBA" id="ARBA00022448"/>
    </source>
</evidence>
<dbReference type="Proteomes" id="UP000022910">
    <property type="component" value="Unassembled WGS sequence"/>
</dbReference>
<dbReference type="InterPro" id="IPR036259">
    <property type="entry name" value="MFS_trans_sf"/>
</dbReference>
<accession>A0A015IVN1</accession>
<dbReference type="EMBL" id="JEMT01026918">
    <property type="protein sequence ID" value="EXX58335.1"/>
    <property type="molecule type" value="Genomic_DNA"/>
</dbReference>
<keyword evidence="4" id="KW-0813">Transport</keyword>
<reference evidence="13 14" key="1">
    <citation type="submission" date="2014-02" db="EMBL/GenBank/DDBJ databases">
        <title>Single nucleus genome sequencing reveals high similarity among nuclei of an endomycorrhizal fungus.</title>
        <authorList>
            <person name="Lin K."/>
            <person name="Geurts R."/>
            <person name="Zhang Z."/>
            <person name="Limpens E."/>
            <person name="Saunders D.G."/>
            <person name="Mu D."/>
            <person name="Pang E."/>
            <person name="Cao H."/>
            <person name="Cha H."/>
            <person name="Lin T."/>
            <person name="Zhou Q."/>
            <person name="Shang Y."/>
            <person name="Li Y."/>
            <person name="Ivanov S."/>
            <person name="Sharma T."/>
            <person name="Velzen R.V."/>
            <person name="Ruijter N.D."/>
            <person name="Aanen D.K."/>
            <person name="Win J."/>
            <person name="Kamoun S."/>
            <person name="Bisseling T."/>
            <person name="Huang S."/>
        </authorList>
    </citation>
    <scope>NUCLEOTIDE SEQUENCE [LARGE SCALE GENOMIC DNA]</scope>
    <source>
        <strain evidence="14">DAOM197198w</strain>
    </source>
</reference>
<evidence type="ECO:0000256" key="9">
    <source>
        <dbReference type="ARBA" id="ARBA00023136"/>
    </source>
</evidence>
<evidence type="ECO:0000256" key="3">
    <source>
        <dbReference type="ARBA" id="ARBA00021242"/>
    </source>
</evidence>
<dbReference type="InterPro" id="IPR008509">
    <property type="entry name" value="MOT2/MFSD5"/>
</dbReference>
<evidence type="ECO:0000313" key="14">
    <source>
        <dbReference type="Proteomes" id="UP000022910"/>
    </source>
</evidence>
<comment type="subcellular location">
    <subcellularLocation>
        <location evidence="2">Cell membrane</location>
        <topology evidence="2">Multi-pass membrane protein</topology>
    </subcellularLocation>
</comment>
<dbReference type="OMA" id="CCGWVVL"/>
<keyword evidence="6 12" id="KW-0812">Transmembrane</keyword>
<dbReference type="GO" id="GO:0006811">
    <property type="term" value="P:monoatomic ion transport"/>
    <property type="evidence" value="ECO:0007669"/>
    <property type="project" value="UniProtKB-KW"/>
</dbReference>
<keyword evidence="5" id="KW-1003">Cell membrane</keyword>
<gene>
    <name evidence="13" type="ORF">RirG_198950</name>
</gene>
<feature type="transmembrane region" description="Helical" evidence="12">
    <location>
        <begin position="344"/>
        <end position="362"/>
    </location>
</feature>
<feature type="transmembrane region" description="Helical" evidence="12">
    <location>
        <begin position="400"/>
        <end position="420"/>
    </location>
</feature>
<evidence type="ECO:0000256" key="12">
    <source>
        <dbReference type="SAM" id="Phobius"/>
    </source>
</evidence>
<comment type="caution">
    <text evidence="13">The sequence shown here is derived from an EMBL/GenBank/DDBJ whole genome shotgun (WGS) entry which is preliminary data.</text>
</comment>
<dbReference type="Pfam" id="PF05631">
    <property type="entry name" value="MFS_5"/>
    <property type="match status" value="1"/>
</dbReference>
<feature type="transmembrane region" description="Helical" evidence="12">
    <location>
        <begin position="81"/>
        <end position="98"/>
    </location>
</feature>
<dbReference type="SUPFAM" id="SSF103473">
    <property type="entry name" value="MFS general substrate transporter"/>
    <property type="match status" value="1"/>
</dbReference>
<feature type="transmembrane region" description="Helical" evidence="12">
    <location>
        <begin position="6"/>
        <end position="23"/>
    </location>
</feature>
<keyword evidence="7 12" id="KW-1133">Transmembrane helix</keyword>
<keyword evidence="14" id="KW-1185">Reference proteome</keyword>
<feature type="transmembrane region" description="Helical" evidence="12">
    <location>
        <begin position="44"/>
        <end position="61"/>
    </location>
</feature>
<evidence type="ECO:0000256" key="5">
    <source>
        <dbReference type="ARBA" id="ARBA00022475"/>
    </source>
</evidence>
<dbReference type="GO" id="GO:0005886">
    <property type="term" value="C:plasma membrane"/>
    <property type="evidence" value="ECO:0007669"/>
    <property type="project" value="UniProtKB-SubCell"/>
</dbReference>
<feature type="transmembrane region" description="Helical" evidence="12">
    <location>
        <begin position="200"/>
        <end position="222"/>
    </location>
</feature>
<keyword evidence="8" id="KW-0406">Ion transport</keyword>
<dbReference type="PANTHER" id="PTHR23516">
    <property type="entry name" value="SAM (S-ADENOSYL METHIONINE) TRANSPORTER"/>
    <property type="match status" value="1"/>
</dbReference>
<comment type="function">
    <text evidence="1">Mediates high-affinity intracellular uptake of the rare oligo-element molybdenum.</text>
</comment>
<dbReference type="GO" id="GO:0015098">
    <property type="term" value="F:molybdate ion transmembrane transporter activity"/>
    <property type="evidence" value="ECO:0007669"/>
    <property type="project" value="InterPro"/>
</dbReference>
<name>A0A015IVN1_RHIIW</name>
<evidence type="ECO:0000256" key="2">
    <source>
        <dbReference type="ARBA" id="ARBA00004651"/>
    </source>
</evidence>
<evidence type="ECO:0000256" key="6">
    <source>
        <dbReference type="ARBA" id="ARBA00022692"/>
    </source>
</evidence>
<dbReference type="PANTHER" id="PTHR23516:SF1">
    <property type="entry name" value="MOLYBDATE-ANION TRANSPORTER"/>
    <property type="match status" value="1"/>
</dbReference>
<feature type="transmembrane region" description="Helical" evidence="12">
    <location>
        <begin position="172"/>
        <end position="194"/>
    </location>
</feature>
<feature type="transmembrane region" description="Helical" evidence="12">
    <location>
        <begin position="110"/>
        <end position="126"/>
    </location>
</feature>
<proteinExistence type="predicted"/>
<keyword evidence="9 12" id="KW-0472">Membrane</keyword>